<gene>
    <name evidence="2" type="ORF">FYJ73_03260</name>
</gene>
<keyword evidence="1" id="KW-0175">Coiled coil</keyword>
<feature type="coiled-coil region" evidence="1">
    <location>
        <begin position="28"/>
        <end position="69"/>
    </location>
</feature>
<organism evidence="2 3">
    <name type="scientific">Hallella mizrahii</name>
    <dbReference type="NCBI Taxonomy" id="2606637"/>
    <lineage>
        <taxon>Bacteria</taxon>
        <taxon>Pseudomonadati</taxon>
        <taxon>Bacteroidota</taxon>
        <taxon>Bacteroidia</taxon>
        <taxon>Bacteroidales</taxon>
        <taxon>Prevotellaceae</taxon>
        <taxon>Hallella</taxon>
    </lineage>
</organism>
<evidence type="ECO:0008006" key="4">
    <source>
        <dbReference type="Google" id="ProtNLM"/>
    </source>
</evidence>
<dbReference type="AlphaFoldDB" id="A0A7K0KCP7"/>
<proteinExistence type="predicted"/>
<protein>
    <recommendedName>
        <fullName evidence="4">DUF3251 domain-containing protein</fullName>
    </recommendedName>
</protein>
<dbReference type="Proteomes" id="UP000438914">
    <property type="component" value="Unassembled WGS sequence"/>
</dbReference>
<comment type="caution">
    <text evidence="2">The sequence shown here is derived from an EMBL/GenBank/DDBJ whole genome shotgun (WGS) entry which is preliminary data.</text>
</comment>
<sequence length="193" mass="21049">MNKIITLIMCVAFSATVSGQTVKVEDRIKTLEGDVKTLKGQIETQNGQIASMLSRLNELADRNAEYKKQLDIRQILSVTVDSVKYGVASAEGNAKTGNVVVTLMALNTGEDAYPKILHGASFNDYDGNIYQCPEDSVSVGGLSNYEVLRKNINTKIILKFTSVSANARISNLSFYGGGGTTLFSLRDIKIDWK</sequence>
<evidence type="ECO:0000313" key="2">
    <source>
        <dbReference type="EMBL" id="MST83706.1"/>
    </source>
</evidence>
<reference evidence="2 3" key="1">
    <citation type="submission" date="2019-08" db="EMBL/GenBank/DDBJ databases">
        <title>In-depth cultivation of the pig gut microbiome towards novel bacterial diversity and tailored functional studies.</title>
        <authorList>
            <person name="Wylensek D."/>
            <person name="Hitch T.C.A."/>
            <person name="Clavel T."/>
        </authorList>
    </citation>
    <scope>NUCLEOTIDE SEQUENCE [LARGE SCALE GENOMIC DNA]</scope>
    <source>
        <strain evidence="2 3">LKV-178-WT-2A</strain>
    </source>
</reference>
<evidence type="ECO:0000256" key="1">
    <source>
        <dbReference type="SAM" id="Coils"/>
    </source>
</evidence>
<keyword evidence="3" id="KW-1185">Reference proteome</keyword>
<accession>A0A7K0KCP7</accession>
<name>A0A7K0KCP7_9BACT</name>
<dbReference type="EMBL" id="VUNG01000004">
    <property type="protein sequence ID" value="MST83706.1"/>
    <property type="molecule type" value="Genomic_DNA"/>
</dbReference>
<dbReference type="RefSeq" id="WP_154533286.1">
    <property type="nucleotide sequence ID" value="NZ_VUNG01000004.1"/>
</dbReference>
<evidence type="ECO:0000313" key="3">
    <source>
        <dbReference type="Proteomes" id="UP000438914"/>
    </source>
</evidence>